<evidence type="ECO:0000256" key="1">
    <source>
        <dbReference type="ARBA" id="ARBA00006529"/>
    </source>
</evidence>
<keyword evidence="9" id="KW-1185">Reference proteome</keyword>
<dbReference type="Gene3D" id="1.10.510.10">
    <property type="entry name" value="Transferase(Phosphotransferase) domain 1"/>
    <property type="match status" value="1"/>
</dbReference>
<sequence>MRDSVHWTLIQAFNFAFQLHREVCRYVGDSYLADFGMQLVSRGLDVIHQWKELVAFMKPQPSPHIPLWASHAFNFIHFLTDPKYTEYLLDYQFQVLKADVEECKRLVLGDKDAITVTPRSRSSTMSSRKTSDDISSKMKKVSLESRRARLEAAALETDAKVAKRILKGEVDIFRNLNHKNLVKYYGCEVRQDEVLIMMEYCSEGTLERICREGLDEELVRRYTNSLLRAVAYMHSQKVVHRDIKPANIFLDLHCVLKLGDFGCSVRLRDQATVYGEIAEYAGTVQYMVRG</sequence>
<keyword evidence="3" id="KW-0808">Transferase</keyword>
<comment type="similarity">
    <text evidence="1">Belongs to the protein kinase superfamily. STE Ser/Thr protein kinase family. MAP kinase kinase kinase subfamily.</text>
</comment>
<keyword evidence="6" id="KW-0067">ATP-binding</keyword>
<dbReference type="EMBL" id="KZ352159">
    <property type="protein sequence ID" value="PIO62401.1"/>
    <property type="molecule type" value="Genomic_DNA"/>
</dbReference>
<dbReference type="PROSITE" id="PS50011">
    <property type="entry name" value="PROTEIN_KINASE_DOM"/>
    <property type="match status" value="1"/>
</dbReference>
<evidence type="ECO:0000256" key="4">
    <source>
        <dbReference type="ARBA" id="ARBA00022741"/>
    </source>
</evidence>
<keyword evidence="2" id="KW-0723">Serine/threonine-protein kinase</keyword>
<dbReference type="InterPro" id="IPR011009">
    <property type="entry name" value="Kinase-like_dom_sf"/>
</dbReference>
<dbReference type="GO" id="GO:0005524">
    <property type="term" value="F:ATP binding"/>
    <property type="evidence" value="ECO:0007669"/>
    <property type="project" value="UniProtKB-KW"/>
</dbReference>
<dbReference type="GO" id="GO:0035556">
    <property type="term" value="P:intracellular signal transduction"/>
    <property type="evidence" value="ECO:0007669"/>
    <property type="project" value="UniProtKB-ARBA"/>
</dbReference>
<dbReference type="InterPro" id="IPR008271">
    <property type="entry name" value="Ser/Thr_kinase_AS"/>
</dbReference>
<keyword evidence="5" id="KW-0418">Kinase</keyword>
<organism evidence="8 9">
    <name type="scientific">Teladorsagia circumcincta</name>
    <name type="common">Brown stomach worm</name>
    <name type="synonym">Ostertagia circumcincta</name>
    <dbReference type="NCBI Taxonomy" id="45464"/>
    <lineage>
        <taxon>Eukaryota</taxon>
        <taxon>Metazoa</taxon>
        <taxon>Ecdysozoa</taxon>
        <taxon>Nematoda</taxon>
        <taxon>Chromadorea</taxon>
        <taxon>Rhabditida</taxon>
        <taxon>Rhabditina</taxon>
        <taxon>Rhabditomorpha</taxon>
        <taxon>Strongyloidea</taxon>
        <taxon>Trichostrongylidae</taxon>
        <taxon>Teladorsagia</taxon>
    </lineage>
</organism>
<dbReference type="SUPFAM" id="SSF56112">
    <property type="entry name" value="Protein kinase-like (PK-like)"/>
    <property type="match status" value="1"/>
</dbReference>
<feature type="domain" description="Protein kinase" evidence="7">
    <location>
        <begin position="100"/>
        <end position="290"/>
    </location>
</feature>
<gene>
    <name evidence="8" type="ORF">TELCIR_16037</name>
</gene>
<evidence type="ECO:0000259" key="7">
    <source>
        <dbReference type="PROSITE" id="PS50011"/>
    </source>
</evidence>
<proteinExistence type="inferred from homology"/>
<dbReference type="PANTHER" id="PTHR48016:SF32">
    <property type="entry name" value="MITOGEN-ACTIVATED PROTEIN KINASE KINASE KINASE 4"/>
    <property type="match status" value="1"/>
</dbReference>
<keyword evidence="4" id="KW-0547">Nucleotide-binding</keyword>
<evidence type="ECO:0000313" key="9">
    <source>
        <dbReference type="Proteomes" id="UP000230423"/>
    </source>
</evidence>
<dbReference type="InterPro" id="IPR000719">
    <property type="entry name" value="Prot_kinase_dom"/>
</dbReference>
<protein>
    <recommendedName>
        <fullName evidence="7">Protein kinase domain-containing protein</fullName>
    </recommendedName>
</protein>
<dbReference type="GO" id="GO:0004674">
    <property type="term" value="F:protein serine/threonine kinase activity"/>
    <property type="evidence" value="ECO:0007669"/>
    <property type="project" value="UniProtKB-KW"/>
</dbReference>
<dbReference type="PROSITE" id="PS00108">
    <property type="entry name" value="PROTEIN_KINASE_ST"/>
    <property type="match status" value="1"/>
</dbReference>
<reference evidence="8 9" key="1">
    <citation type="submission" date="2015-09" db="EMBL/GenBank/DDBJ databases">
        <title>Draft genome of the parasitic nematode Teladorsagia circumcincta isolate WARC Sus (inbred).</title>
        <authorList>
            <person name="Mitreva M."/>
        </authorList>
    </citation>
    <scope>NUCLEOTIDE SEQUENCE [LARGE SCALE GENOMIC DNA]</scope>
    <source>
        <strain evidence="8 9">S</strain>
    </source>
</reference>
<dbReference type="Proteomes" id="UP000230423">
    <property type="component" value="Unassembled WGS sequence"/>
</dbReference>
<dbReference type="PANTHER" id="PTHR48016">
    <property type="entry name" value="MAP KINASE KINASE KINASE SSK2-RELATED-RELATED"/>
    <property type="match status" value="1"/>
</dbReference>
<dbReference type="InterPro" id="IPR050538">
    <property type="entry name" value="MAP_kinase_kinase_kinase"/>
</dbReference>
<name>A0A2G9TWK4_TELCI</name>
<evidence type="ECO:0000256" key="2">
    <source>
        <dbReference type="ARBA" id="ARBA00022527"/>
    </source>
</evidence>
<evidence type="ECO:0000256" key="3">
    <source>
        <dbReference type="ARBA" id="ARBA00022679"/>
    </source>
</evidence>
<dbReference type="SMART" id="SM00220">
    <property type="entry name" value="S_TKc"/>
    <property type="match status" value="1"/>
</dbReference>
<dbReference type="Pfam" id="PF00069">
    <property type="entry name" value="Pkinase"/>
    <property type="match status" value="1"/>
</dbReference>
<evidence type="ECO:0000256" key="5">
    <source>
        <dbReference type="ARBA" id="ARBA00022777"/>
    </source>
</evidence>
<evidence type="ECO:0000256" key="6">
    <source>
        <dbReference type="ARBA" id="ARBA00022840"/>
    </source>
</evidence>
<accession>A0A2G9TWK4</accession>
<dbReference type="OrthoDB" id="1043025at2759"/>
<dbReference type="AlphaFoldDB" id="A0A2G9TWK4"/>
<evidence type="ECO:0000313" key="8">
    <source>
        <dbReference type="EMBL" id="PIO62401.1"/>
    </source>
</evidence>